<dbReference type="Gene3D" id="3.40.630.30">
    <property type="match status" value="1"/>
</dbReference>
<dbReference type="PROSITE" id="PS51186">
    <property type="entry name" value="GNAT"/>
    <property type="match status" value="1"/>
</dbReference>
<feature type="domain" description="N-acetyltransferase" evidence="1">
    <location>
        <begin position="105"/>
        <end position="256"/>
    </location>
</feature>
<organism evidence="2 3">
    <name type="scientific">Streptomyces viridochromogenes</name>
    <dbReference type="NCBI Taxonomy" id="1938"/>
    <lineage>
        <taxon>Bacteria</taxon>
        <taxon>Bacillati</taxon>
        <taxon>Actinomycetota</taxon>
        <taxon>Actinomycetes</taxon>
        <taxon>Kitasatosporales</taxon>
        <taxon>Streptomycetaceae</taxon>
        <taxon>Streptomyces</taxon>
    </lineage>
</organism>
<evidence type="ECO:0000313" key="2">
    <source>
        <dbReference type="EMBL" id="KOG27700.1"/>
    </source>
</evidence>
<evidence type="ECO:0000259" key="1">
    <source>
        <dbReference type="PROSITE" id="PS51186"/>
    </source>
</evidence>
<dbReference type="InterPro" id="IPR000182">
    <property type="entry name" value="GNAT_dom"/>
</dbReference>
<dbReference type="CDD" id="cd04301">
    <property type="entry name" value="NAT_SF"/>
    <property type="match status" value="1"/>
</dbReference>
<dbReference type="AlphaFoldDB" id="A0A0L8KPB8"/>
<name>A0A0L8KPB8_STRVR</name>
<protein>
    <recommendedName>
        <fullName evidence="1">N-acetyltransferase domain-containing protein</fullName>
    </recommendedName>
</protein>
<comment type="caution">
    <text evidence="2">The sequence shown here is derived from an EMBL/GenBank/DDBJ whole genome shotgun (WGS) entry which is preliminary data.</text>
</comment>
<dbReference type="GO" id="GO:0016747">
    <property type="term" value="F:acyltransferase activity, transferring groups other than amino-acyl groups"/>
    <property type="evidence" value="ECO:0007669"/>
    <property type="project" value="InterPro"/>
</dbReference>
<evidence type="ECO:0000313" key="3">
    <source>
        <dbReference type="Proteomes" id="UP000037023"/>
    </source>
</evidence>
<sequence length="256" mass="29010">MRPTLPAAEKRLREMFPERYPGWVDRWSGHVDSDDALYRPWVGGRVQGLSQHAVPVQFRVPQLSLDHECRCGFREQGGDDGRAHAGHHATWALGVRVPKNLFWPGDLAVVTTQSPIAWRRLVYKVAGMPQRENHYDFRSWSHLGEPEETEDNVRAYLLQSNGHVVGYLTAHDTDHHRPWDLVKESPLGDADDTLRPRVDLIWVADTYRRQGVGAMLVRALADDFGSPVTEVSWSAPISRSGLQLARRLSPDGIWVS</sequence>
<reference evidence="2 3" key="1">
    <citation type="submission" date="2015-06" db="EMBL/GenBank/DDBJ databases">
        <authorList>
            <person name="Hoefler B.C."/>
            <person name="Straight P.D."/>
        </authorList>
    </citation>
    <scope>NUCLEOTIDE SEQUENCE [LARGE SCALE GENOMIC DNA]</scope>
    <source>
        <strain evidence="2 3">NRRL 3427</strain>
    </source>
</reference>
<dbReference type="SUPFAM" id="SSF55729">
    <property type="entry name" value="Acyl-CoA N-acyltransferases (Nat)"/>
    <property type="match status" value="1"/>
</dbReference>
<gene>
    <name evidence="2" type="ORF">ADK34_15465</name>
</gene>
<dbReference type="EMBL" id="LGUP01000124">
    <property type="protein sequence ID" value="KOG27700.1"/>
    <property type="molecule type" value="Genomic_DNA"/>
</dbReference>
<dbReference type="InterPro" id="IPR016181">
    <property type="entry name" value="Acyl_CoA_acyltransferase"/>
</dbReference>
<dbReference type="Proteomes" id="UP000037023">
    <property type="component" value="Unassembled WGS sequence"/>
</dbReference>
<dbReference type="Pfam" id="PF00583">
    <property type="entry name" value="Acetyltransf_1"/>
    <property type="match status" value="1"/>
</dbReference>
<proteinExistence type="predicted"/>
<accession>A0A0L8KPB8</accession>
<dbReference type="PATRIC" id="fig|1938.6.peg.3336"/>